<organism evidence="1 2">
    <name type="scientific">Plasmodium falciparum Tanzania</name>
    <name type="common">2000708</name>
    <dbReference type="NCBI Taxonomy" id="1036725"/>
    <lineage>
        <taxon>Eukaryota</taxon>
        <taxon>Sar</taxon>
        <taxon>Alveolata</taxon>
        <taxon>Apicomplexa</taxon>
        <taxon>Aconoidasida</taxon>
        <taxon>Haemosporida</taxon>
        <taxon>Plasmodiidae</taxon>
        <taxon>Plasmodium</taxon>
        <taxon>Plasmodium (Laverania)</taxon>
    </lineage>
</organism>
<protein>
    <submittedName>
        <fullName evidence="1">Uncharacterized protein</fullName>
    </submittedName>
</protein>
<proteinExistence type="predicted"/>
<name>A0A024VX70_PLAFA</name>
<evidence type="ECO:0000313" key="2">
    <source>
        <dbReference type="Proteomes" id="UP000030708"/>
    </source>
</evidence>
<dbReference type="EMBL" id="KI926910">
    <property type="protein sequence ID" value="ETW33057.1"/>
    <property type="molecule type" value="Genomic_DNA"/>
</dbReference>
<evidence type="ECO:0000313" key="1">
    <source>
        <dbReference type="EMBL" id="ETW33057.1"/>
    </source>
</evidence>
<dbReference type="OrthoDB" id="378906at2759"/>
<accession>A0A024VX70</accession>
<sequence>MVSYNFKLTIIAIILGTLTLIYNNDYDPLYKNINYKNMVLPRINFRPLAVLLNEVATNDIYKNNKLREYQKTNKTNYMKGKYPNYDTKTKQNITEVTEKLNDGTNFNKYRKEIYDNEKEAK</sequence>
<reference evidence="1 2" key="1">
    <citation type="submission" date="2013-02" db="EMBL/GenBank/DDBJ databases">
        <title>The Genome Annotation of Plasmodium falciparum Tanzania (2000708).</title>
        <authorList>
            <consortium name="The Broad Institute Genome Sequencing Platform"/>
            <consortium name="The Broad Institute Genome Sequencing Center for Infectious Disease"/>
            <person name="Neafsey D."/>
            <person name="Hoffman S."/>
            <person name="Volkman S."/>
            <person name="Rosenthal P."/>
            <person name="Walker B."/>
            <person name="Young S.K."/>
            <person name="Zeng Q."/>
            <person name="Gargeya S."/>
            <person name="Fitzgerald M."/>
            <person name="Haas B."/>
            <person name="Abouelleil A."/>
            <person name="Allen A.W."/>
            <person name="Alvarado L."/>
            <person name="Arachchi H.M."/>
            <person name="Berlin A.M."/>
            <person name="Chapman S.B."/>
            <person name="Gainer-Dewar J."/>
            <person name="Goldberg J."/>
            <person name="Griggs A."/>
            <person name="Gujja S."/>
            <person name="Hansen M."/>
            <person name="Howarth C."/>
            <person name="Imamovic A."/>
            <person name="Ireland A."/>
            <person name="Larimer J."/>
            <person name="McCowan C."/>
            <person name="Murphy C."/>
            <person name="Pearson M."/>
            <person name="Poon T.W."/>
            <person name="Priest M."/>
            <person name="Roberts A."/>
            <person name="Saif S."/>
            <person name="Shea T."/>
            <person name="Sisk P."/>
            <person name="Sykes S."/>
            <person name="Wortman J."/>
            <person name="Nusbaum C."/>
            <person name="Birren B."/>
        </authorList>
    </citation>
    <scope>NUCLEOTIDE SEQUENCE [LARGE SCALE GENOMIC DNA]</scope>
    <source>
        <strain evidence="2">Tanzania (2000708)</strain>
    </source>
</reference>
<dbReference type="AlphaFoldDB" id="A0A024VX70"/>
<dbReference type="Proteomes" id="UP000030708">
    <property type="component" value="Unassembled WGS sequence"/>
</dbReference>
<gene>
    <name evidence="1" type="ORF">PFTANZ_06225</name>
</gene>
<reference evidence="1 2" key="2">
    <citation type="submission" date="2013-02" db="EMBL/GenBank/DDBJ databases">
        <title>The Genome Sequence of Plasmodium falciparum Tanzania (2000708).</title>
        <authorList>
            <consortium name="The Broad Institute Genome Sequencing Platform"/>
            <consortium name="The Broad Institute Genome Sequencing Center for Infectious Disease"/>
            <person name="Neafsey D."/>
            <person name="Cheeseman I."/>
            <person name="Volkman S."/>
            <person name="Adams J."/>
            <person name="Walker B."/>
            <person name="Young S.K."/>
            <person name="Zeng Q."/>
            <person name="Gargeya S."/>
            <person name="Fitzgerald M."/>
            <person name="Haas B."/>
            <person name="Abouelleil A."/>
            <person name="Alvarado L."/>
            <person name="Arachchi H.M."/>
            <person name="Berlin A.M."/>
            <person name="Chapman S.B."/>
            <person name="Dewar J."/>
            <person name="Goldberg J."/>
            <person name="Griggs A."/>
            <person name="Gujja S."/>
            <person name="Hansen M."/>
            <person name="Howarth C."/>
            <person name="Imamovic A."/>
            <person name="Larimer J."/>
            <person name="McCowan C."/>
            <person name="Murphy C."/>
            <person name="Neiman D."/>
            <person name="Pearson M."/>
            <person name="Priest M."/>
            <person name="Roberts A."/>
            <person name="Saif S."/>
            <person name="Shea T."/>
            <person name="Sisk P."/>
            <person name="Sykes S."/>
            <person name="Wortman J."/>
            <person name="Nusbaum C."/>
            <person name="Birren B."/>
        </authorList>
    </citation>
    <scope>NUCLEOTIDE SEQUENCE [LARGE SCALE GENOMIC DNA]</scope>
    <source>
        <strain evidence="2">Tanzania (2000708)</strain>
    </source>
</reference>